<keyword evidence="3 6" id="KW-1133">Transmembrane helix</keyword>
<dbReference type="SMART" id="SM00530">
    <property type="entry name" value="HTH_XRE"/>
    <property type="match status" value="1"/>
</dbReference>
<dbReference type="GO" id="GO:0005829">
    <property type="term" value="C:cytosol"/>
    <property type="evidence" value="ECO:0007669"/>
    <property type="project" value="TreeGrafter"/>
</dbReference>
<dbReference type="Gene3D" id="1.10.260.40">
    <property type="entry name" value="lambda repressor-like DNA-binding domains"/>
    <property type="match status" value="1"/>
</dbReference>
<protein>
    <submittedName>
        <fullName evidence="8">Helix-turn-helix domain-containing protein</fullName>
    </submittedName>
</protein>
<evidence type="ECO:0000313" key="9">
    <source>
        <dbReference type="Proteomes" id="UP001207408"/>
    </source>
</evidence>
<sequence length="197" mass="22733">MKNLELSKRVKELRTRKGLSQEELSEDSGLSLRTIQRIENGETEPRGDSLKKLANSLGASPDELIDWTIQENRGYLVFLNLSSLTFILFPLLGFLIPFIMLSAKKDKIKDINMIGSSIVNYQITWNLIALPFLISFSILLVNIVFLHNGYISIPELVAQLILILLYLYNLTLILINSLRIYNNKKVRYFPRIRFIKM</sequence>
<dbReference type="CDD" id="cd00093">
    <property type="entry name" value="HTH_XRE"/>
    <property type="match status" value="1"/>
</dbReference>
<dbReference type="InterPro" id="IPR019109">
    <property type="entry name" value="MamF_MmsF"/>
</dbReference>
<evidence type="ECO:0000256" key="5">
    <source>
        <dbReference type="ARBA" id="ARBA00023136"/>
    </source>
</evidence>
<dbReference type="PANTHER" id="PTHR46797:SF1">
    <property type="entry name" value="METHYLPHOSPHONATE SYNTHASE"/>
    <property type="match status" value="1"/>
</dbReference>
<dbReference type="Proteomes" id="UP001207408">
    <property type="component" value="Unassembled WGS sequence"/>
</dbReference>
<dbReference type="EMBL" id="JAPDPI010000011">
    <property type="protein sequence ID" value="MCW3805477.1"/>
    <property type="molecule type" value="Genomic_DNA"/>
</dbReference>
<feature type="domain" description="HTH cro/C1-type" evidence="7">
    <location>
        <begin position="10"/>
        <end position="64"/>
    </location>
</feature>
<dbReference type="SUPFAM" id="SSF47413">
    <property type="entry name" value="lambda repressor-like DNA-binding domains"/>
    <property type="match status" value="1"/>
</dbReference>
<proteinExistence type="predicted"/>
<dbReference type="Pfam" id="PF09685">
    <property type="entry name" value="MamF_MmsF"/>
    <property type="match status" value="1"/>
</dbReference>
<feature type="transmembrane region" description="Helical" evidence="6">
    <location>
        <begin position="75"/>
        <end position="102"/>
    </location>
</feature>
<name>A0AAE3SJ89_9BACT</name>
<feature type="transmembrane region" description="Helical" evidence="6">
    <location>
        <begin position="123"/>
        <end position="145"/>
    </location>
</feature>
<keyword evidence="2 6" id="KW-0812">Transmembrane</keyword>
<evidence type="ECO:0000256" key="6">
    <source>
        <dbReference type="SAM" id="Phobius"/>
    </source>
</evidence>
<dbReference type="PANTHER" id="PTHR46797">
    <property type="entry name" value="HTH-TYPE TRANSCRIPTIONAL REGULATOR"/>
    <property type="match status" value="1"/>
</dbReference>
<keyword evidence="4" id="KW-0238">DNA-binding</keyword>
<dbReference type="InterPro" id="IPR001387">
    <property type="entry name" value="Cro/C1-type_HTH"/>
</dbReference>
<evidence type="ECO:0000256" key="1">
    <source>
        <dbReference type="ARBA" id="ARBA00004141"/>
    </source>
</evidence>
<evidence type="ECO:0000256" key="4">
    <source>
        <dbReference type="ARBA" id="ARBA00023125"/>
    </source>
</evidence>
<feature type="transmembrane region" description="Helical" evidence="6">
    <location>
        <begin position="157"/>
        <end position="181"/>
    </location>
</feature>
<dbReference type="Pfam" id="PF01381">
    <property type="entry name" value="HTH_3"/>
    <property type="match status" value="1"/>
</dbReference>
<comment type="caution">
    <text evidence="8">The sequence shown here is derived from an EMBL/GenBank/DDBJ whole genome shotgun (WGS) entry which is preliminary data.</text>
</comment>
<dbReference type="GO" id="GO:0003677">
    <property type="term" value="F:DNA binding"/>
    <property type="evidence" value="ECO:0007669"/>
    <property type="project" value="UniProtKB-KW"/>
</dbReference>
<dbReference type="RefSeq" id="WP_301198848.1">
    <property type="nucleotide sequence ID" value="NZ_JAPDPI010000011.1"/>
</dbReference>
<evidence type="ECO:0000256" key="3">
    <source>
        <dbReference type="ARBA" id="ARBA00022989"/>
    </source>
</evidence>
<dbReference type="InterPro" id="IPR010982">
    <property type="entry name" value="Lambda_DNA-bd_dom_sf"/>
</dbReference>
<accession>A0AAE3SJ89</accession>
<keyword evidence="9" id="KW-1185">Reference proteome</keyword>
<evidence type="ECO:0000256" key="2">
    <source>
        <dbReference type="ARBA" id="ARBA00022692"/>
    </source>
</evidence>
<keyword evidence="5 6" id="KW-0472">Membrane</keyword>
<dbReference type="InterPro" id="IPR050807">
    <property type="entry name" value="TransReg_Diox_bact_type"/>
</dbReference>
<comment type="subcellular location">
    <subcellularLocation>
        <location evidence="1">Membrane</location>
        <topology evidence="1">Multi-pass membrane protein</topology>
    </subcellularLocation>
</comment>
<dbReference type="AlphaFoldDB" id="A0AAE3SJ89"/>
<gene>
    <name evidence="8" type="ORF">OM074_07540</name>
</gene>
<evidence type="ECO:0000313" key="8">
    <source>
        <dbReference type="EMBL" id="MCW3805477.1"/>
    </source>
</evidence>
<reference evidence="8" key="1">
    <citation type="submission" date="2022-10" db="EMBL/GenBank/DDBJ databases">
        <authorList>
            <person name="Yu W.X."/>
        </authorList>
    </citation>
    <scope>NUCLEOTIDE SEQUENCE</scope>
    <source>
        <strain evidence="8">D04</strain>
    </source>
</reference>
<organism evidence="8 9">
    <name type="scientific">Plebeiibacterium marinum</name>
    <dbReference type="NCBI Taxonomy" id="2992111"/>
    <lineage>
        <taxon>Bacteria</taxon>
        <taxon>Pseudomonadati</taxon>
        <taxon>Bacteroidota</taxon>
        <taxon>Bacteroidia</taxon>
        <taxon>Marinilabiliales</taxon>
        <taxon>Marinilabiliaceae</taxon>
        <taxon>Plebeiibacterium</taxon>
    </lineage>
</organism>
<dbReference type="PROSITE" id="PS50943">
    <property type="entry name" value="HTH_CROC1"/>
    <property type="match status" value="1"/>
</dbReference>
<evidence type="ECO:0000259" key="7">
    <source>
        <dbReference type="PROSITE" id="PS50943"/>
    </source>
</evidence>
<dbReference type="GO" id="GO:0003700">
    <property type="term" value="F:DNA-binding transcription factor activity"/>
    <property type="evidence" value="ECO:0007669"/>
    <property type="project" value="TreeGrafter"/>
</dbReference>